<gene>
    <name evidence="2" type="ORF">LKD47_14560</name>
</gene>
<keyword evidence="1" id="KW-1133">Transmembrane helix</keyword>
<reference evidence="2" key="1">
    <citation type="submission" date="2021-10" db="EMBL/GenBank/DDBJ databases">
        <title>Anaerobic single-cell dispensing facilitates the cultivation of human gut bacteria.</title>
        <authorList>
            <person name="Afrizal A."/>
        </authorList>
    </citation>
    <scope>NUCLEOTIDE SEQUENCE</scope>
    <source>
        <strain evidence="2">CLA-AA-H204</strain>
    </source>
</reference>
<feature type="transmembrane region" description="Helical" evidence="1">
    <location>
        <begin position="76"/>
        <end position="94"/>
    </location>
</feature>
<protein>
    <submittedName>
        <fullName evidence="2">DUF6512 family protein</fullName>
    </submittedName>
</protein>
<organism evidence="2 3">
    <name type="scientific">Roseburia amylophila</name>
    <dbReference type="NCBI Taxonomy" id="2981794"/>
    <lineage>
        <taxon>Bacteria</taxon>
        <taxon>Bacillati</taxon>
        <taxon>Bacillota</taxon>
        <taxon>Clostridia</taxon>
        <taxon>Lachnospirales</taxon>
        <taxon>Lachnospiraceae</taxon>
        <taxon>Roseburia</taxon>
    </lineage>
</organism>
<evidence type="ECO:0000313" key="2">
    <source>
        <dbReference type="EMBL" id="MCC2243500.1"/>
    </source>
</evidence>
<name>A0AAW4WFE7_9FIRM</name>
<dbReference type="Pfam" id="PF20122">
    <property type="entry name" value="DUF6512"/>
    <property type="match status" value="1"/>
</dbReference>
<dbReference type="EMBL" id="JAJEQW010000024">
    <property type="protein sequence ID" value="MCC2243500.1"/>
    <property type="molecule type" value="Genomic_DNA"/>
</dbReference>
<dbReference type="Proteomes" id="UP001198893">
    <property type="component" value="Unassembled WGS sequence"/>
</dbReference>
<feature type="transmembrane region" description="Helical" evidence="1">
    <location>
        <begin position="45"/>
        <end position="64"/>
    </location>
</feature>
<evidence type="ECO:0000256" key="1">
    <source>
        <dbReference type="SAM" id="Phobius"/>
    </source>
</evidence>
<comment type="caution">
    <text evidence="2">The sequence shown here is derived from an EMBL/GenBank/DDBJ whole genome shotgun (WGS) entry which is preliminary data.</text>
</comment>
<dbReference type="AlphaFoldDB" id="A0AAW4WFE7"/>
<feature type="transmembrane region" description="Helical" evidence="1">
    <location>
        <begin position="100"/>
        <end position="124"/>
    </location>
</feature>
<dbReference type="InterPro" id="IPR045407">
    <property type="entry name" value="DUF6512"/>
</dbReference>
<keyword evidence="1" id="KW-0812">Transmembrane</keyword>
<feature type="transmembrane region" description="Helical" evidence="1">
    <location>
        <begin position="136"/>
        <end position="154"/>
    </location>
</feature>
<evidence type="ECO:0000313" key="3">
    <source>
        <dbReference type="Proteomes" id="UP001198893"/>
    </source>
</evidence>
<keyword evidence="1" id="KW-0472">Membrane</keyword>
<feature type="transmembrane region" description="Helical" evidence="1">
    <location>
        <begin position="7"/>
        <end position="25"/>
    </location>
</feature>
<proteinExistence type="predicted"/>
<dbReference type="RefSeq" id="WP_227710868.1">
    <property type="nucleotide sequence ID" value="NZ_JAJEQW010000024.1"/>
</dbReference>
<accession>A0AAW4WFE7</accession>
<sequence length="164" mass="18727">MNSKKLFIWGFLFVSVIGSLLHFVYEWSGNNSIVRLFAPWNESTWEHMKLLFFPMLVLVLFLFFKLPEQSPIPAALSIGTLVGLVLIPILFYTYTGVLGFSVMAIDIAIFYISVLGVFLTGWFLKDNRELANRRGLLLTCLVILAILFFIFSYYPPGIGLFQEP</sequence>